<reference evidence="1 2" key="1">
    <citation type="journal article" date="2013" name="Nature">
        <title>Insights into bilaterian evolution from three spiralian genomes.</title>
        <authorList>
            <person name="Simakov O."/>
            <person name="Marletaz F."/>
            <person name="Cho S.J."/>
            <person name="Edsinger-Gonzales E."/>
            <person name="Havlak P."/>
            <person name="Hellsten U."/>
            <person name="Kuo D.H."/>
            <person name="Larsson T."/>
            <person name="Lv J."/>
            <person name="Arendt D."/>
            <person name="Savage R."/>
            <person name="Osoegawa K."/>
            <person name="de Jong P."/>
            <person name="Grimwood J."/>
            <person name="Chapman J.A."/>
            <person name="Shapiro H."/>
            <person name="Aerts A."/>
            <person name="Otillar R.P."/>
            <person name="Terry A.Y."/>
            <person name="Boore J.L."/>
            <person name="Grigoriev I.V."/>
            <person name="Lindberg D.R."/>
            <person name="Seaver E.C."/>
            <person name="Weisblat D.A."/>
            <person name="Putnam N.H."/>
            <person name="Rokhsar D.S."/>
        </authorList>
    </citation>
    <scope>NUCLEOTIDE SEQUENCE [LARGE SCALE GENOMIC DNA]</scope>
</reference>
<organism evidence="1 2">
    <name type="scientific">Lottia gigantea</name>
    <name type="common">Giant owl limpet</name>
    <dbReference type="NCBI Taxonomy" id="225164"/>
    <lineage>
        <taxon>Eukaryota</taxon>
        <taxon>Metazoa</taxon>
        <taxon>Spiralia</taxon>
        <taxon>Lophotrochozoa</taxon>
        <taxon>Mollusca</taxon>
        <taxon>Gastropoda</taxon>
        <taxon>Patellogastropoda</taxon>
        <taxon>Lottioidea</taxon>
        <taxon>Lottiidae</taxon>
        <taxon>Lottia</taxon>
    </lineage>
</organism>
<dbReference type="EMBL" id="KB202544">
    <property type="protein sequence ID" value="ESO89792.1"/>
    <property type="molecule type" value="Genomic_DNA"/>
</dbReference>
<evidence type="ECO:0000313" key="2">
    <source>
        <dbReference type="Proteomes" id="UP000030746"/>
    </source>
</evidence>
<sequence length="53" mass="5968">HFLNPIHVTSPNPYSQFTIHSSLPPTHFKVTSPNPFVTHFPQPVCNSFPPTNL</sequence>
<protein>
    <submittedName>
        <fullName evidence="1">Uncharacterized protein</fullName>
    </submittedName>
</protein>
<dbReference type="RefSeq" id="XP_009059578.1">
    <property type="nucleotide sequence ID" value="XM_009061330.1"/>
</dbReference>
<gene>
    <name evidence="1" type="ORF">LOTGIDRAFT_124521</name>
</gene>
<feature type="non-terminal residue" evidence="1">
    <location>
        <position position="1"/>
    </location>
</feature>
<proteinExistence type="predicted"/>
<dbReference type="KEGG" id="lgi:LOTGIDRAFT_124521"/>
<dbReference type="AlphaFoldDB" id="V3ZZE1"/>
<dbReference type="CTD" id="20232373"/>
<dbReference type="GeneID" id="20232373"/>
<evidence type="ECO:0000313" key="1">
    <source>
        <dbReference type="EMBL" id="ESO89792.1"/>
    </source>
</evidence>
<keyword evidence="2" id="KW-1185">Reference proteome</keyword>
<dbReference type="HOGENOM" id="CLU_3074711_0_0_1"/>
<dbReference type="Proteomes" id="UP000030746">
    <property type="component" value="Unassembled WGS sequence"/>
</dbReference>
<name>V3ZZE1_LOTGI</name>
<accession>V3ZZE1</accession>